<sequence>MASAAAAAVAVTTAKSNGQQQDQRHGQDSSSGPSSTAIRKEQSGESTATVTTATTLLEPAASSSSSFPAPVNANMTTLPPTAAGAAAAPKYYYNRPFPPPPPPFVFTGMPYAPHAAVPIMMMPPTTMPKKMPPAAKAKATKTTTAKKSGVAKLSKQRKLPTKATLMANNKIGNSSTAGAGNIAPPSASETAAASSSLPSAPSAATPATASSSSAPRRLKDTEFLKFVVSEFKRRGFTASIQLRPYSAETESEEPAKKKRKRKQNNDDIGKVSENGQGVETAAGTASIAAESSSSAAGEATSSPTTATTTDDSAQPTKQKRAYKKTPKPPTPTPSLSLPSFSFFPSHVIPNDKQDATWNAMYDQLCDYVKRHDGRPPFIVTPNTDAMTKDAAVIAPTNTKMPETTNETPPSSTATISTVNVDTTNDSGADNKKERDALYKWTKRQLYAWNRMKKDNMHGLSLERISKLHALNFEQHSVHAAAVAAASSASSDLAAASATASATASPASAAASTKGVAAAIVVDPDVTMKHAQKWQEKFESLKQYKELHGDTNVSRKIDRVLSVWCQTQRVRCKVTLNSKGGVAAAGNVILSDNKSNPLTKEQFQLLEGIGFATSAKRKKYDSSMNDRKWEEKFQELVRFKEEHGHCEVTVRKGFDELKPLASWASTQRVSEMMSSSNLMEMTFPNFTSNPTHGFLHMFAVRRYAVKVQGETIGQPAGENNRYLTRFTCLHFFTNLSTLMFVFTTPFVMLDITDEQIIRLGSLGFSFKMRDDFETRFNQLCQFKKEFGHTKVPVFYTGHNNLGRWAKRMRDGIRDNEPWMDEVRKTRLLGIDFDTSARRVFDHPYKKSSSDEDDEDQGVASAAASHMDNADFGPSNHPYESTGMNQFYYQGYSQGSL</sequence>
<feature type="region of interest" description="Disordered" evidence="1">
    <location>
        <begin position="842"/>
        <end position="877"/>
    </location>
</feature>
<feature type="domain" description="Helicase-associated" evidence="2">
    <location>
        <begin position="625"/>
        <end position="668"/>
    </location>
</feature>
<feature type="compositionally biased region" description="Low complexity" evidence="1">
    <location>
        <begin position="401"/>
        <end position="414"/>
    </location>
</feature>
<feature type="domain" description="Helicase-associated" evidence="2">
    <location>
        <begin position="530"/>
        <end position="610"/>
    </location>
</feature>
<dbReference type="Pfam" id="PF03457">
    <property type="entry name" value="HA"/>
    <property type="match status" value="3"/>
</dbReference>
<dbReference type="InterPro" id="IPR005114">
    <property type="entry name" value="Helicase_assoc"/>
</dbReference>
<feature type="compositionally biased region" description="Polar residues" evidence="1">
    <location>
        <begin position="166"/>
        <end position="178"/>
    </location>
</feature>
<accession>A0ABD3LYG1</accession>
<dbReference type="PANTHER" id="PTHR33418">
    <property type="entry name" value="HELICASE-ASSOCIATED"/>
    <property type="match status" value="1"/>
</dbReference>
<dbReference type="PANTHER" id="PTHR33418:SF1">
    <property type="entry name" value="HELICASE-ASSOCIATED DOMAIN-CONTAINING PROTEIN"/>
    <property type="match status" value="1"/>
</dbReference>
<feature type="region of interest" description="Disordered" evidence="1">
    <location>
        <begin position="1"/>
        <end position="49"/>
    </location>
</feature>
<dbReference type="Proteomes" id="UP001530293">
    <property type="component" value="Unassembled WGS sequence"/>
</dbReference>
<feature type="compositionally biased region" description="Low complexity" evidence="1">
    <location>
        <begin position="183"/>
        <end position="215"/>
    </location>
</feature>
<dbReference type="Gene3D" id="6.10.140.530">
    <property type="match status" value="3"/>
</dbReference>
<evidence type="ECO:0000313" key="4">
    <source>
        <dbReference type="Proteomes" id="UP001530293"/>
    </source>
</evidence>
<proteinExistence type="predicted"/>
<dbReference type="EMBL" id="JALLBG020000305">
    <property type="protein sequence ID" value="KAL3756432.1"/>
    <property type="molecule type" value="Genomic_DNA"/>
</dbReference>
<keyword evidence="4" id="KW-1185">Reference proteome</keyword>
<feature type="region of interest" description="Disordered" evidence="1">
    <location>
        <begin position="140"/>
        <end position="216"/>
    </location>
</feature>
<feature type="domain" description="Helicase-associated" evidence="2">
    <location>
        <begin position="769"/>
        <end position="831"/>
    </location>
</feature>
<feature type="region of interest" description="Disordered" evidence="1">
    <location>
        <begin position="399"/>
        <end position="430"/>
    </location>
</feature>
<evidence type="ECO:0000256" key="1">
    <source>
        <dbReference type="SAM" id="MobiDB-lite"/>
    </source>
</evidence>
<feature type="compositionally biased region" description="Low complexity" evidence="1">
    <location>
        <begin position="280"/>
        <end position="313"/>
    </location>
</feature>
<reference evidence="3 4" key="1">
    <citation type="submission" date="2024-10" db="EMBL/GenBank/DDBJ databases">
        <title>Updated reference genomes for cyclostephanoid diatoms.</title>
        <authorList>
            <person name="Roberts W.R."/>
            <person name="Alverson A.J."/>
        </authorList>
    </citation>
    <scope>NUCLEOTIDE SEQUENCE [LARGE SCALE GENOMIC DNA]</scope>
    <source>
        <strain evidence="3 4">AJA232-27</strain>
    </source>
</reference>
<protein>
    <recommendedName>
        <fullName evidence="2">Helicase-associated domain-containing protein</fullName>
    </recommendedName>
</protein>
<evidence type="ECO:0000259" key="2">
    <source>
        <dbReference type="Pfam" id="PF03457"/>
    </source>
</evidence>
<feature type="compositionally biased region" description="Basic residues" evidence="1">
    <location>
        <begin position="317"/>
        <end position="326"/>
    </location>
</feature>
<comment type="caution">
    <text evidence="3">The sequence shown here is derived from an EMBL/GenBank/DDBJ whole genome shotgun (WGS) entry which is preliminary data.</text>
</comment>
<gene>
    <name evidence="3" type="ORF">ACHAWU_007703</name>
</gene>
<name>A0ABD3LYG1_9STRA</name>
<evidence type="ECO:0000313" key="3">
    <source>
        <dbReference type="EMBL" id="KAL3756432.1"/>
    </source>
</evidence>
<feature type="compositionally biased region" description="Low complexity" evidence="1">
    <location>
        <begin position="1"/>
        <end position="14"/>
    </location>
</feature>
<organism evidence="3 4">
    <name type="scientific">Discostella pseudostelligera</name>
    <dbReference type="NCBI Taxonomy" id="259834"/>
    <lineage>
        <taxon>Eukaryota</taxon>
        <taxon>Sar</taxon>
        <taxon>Stramenopiles</taxon>
        <taxon>Ochrophyta</taxon>
        <taxon>Bacillariophyta</taxon>
        <taxon>Coscinodiscophyceae</taxon>
        <taxon>Thalassiosirophycidae</taxon>
        <taxon>Stephanodiscales</taxon>
        <taxon>Stephanodiscaceae</taxon>
        <taxon>Discostella</taxon>
    </lineage>
</organism>
<feature type="region of interest" description="Disordered" evidence="1">
    <location>
        <begin position="246"/>
        <end position="337"/>
    </location>
</feature>
<feature type="compositionally biased region" description="Polar residues" evidence="1">
    <location>
        <begin position="28"/>
        <end position="37"/>
    </location>
</feature>
<feature type="compositionally biased region" description="Polar residues" evidence="1">
    <location>
        <begin position="415"/>
        <end position="427"/>
    </location>
</feature>
<dbReference type="AlphaFoldDB" id="A0ABD3LYG1"/>